<dbReference type="InterPro" id="IPR005064">
    <property type="entry name" value="BUG"/>
</dbReference>
<evidence type="ECO:0000313" key="3">
    <source>
        <dbReference type="Proteomes" id="UP000528734"/>
    </source>
</evidence>
<dbReference type="AlphaFoldDB" id="A0A7Y4M5M1"/>
<evidence type="ECO:0000256" key="1">
    <source>
        <dbReference type="ARBA" id="ARBA00006987"/>
    </source>
</evidence>
<protein>
    <submittedName>
        <fullName evidence="2">Tripartite tricarboxylate transporter substrate binding protein BugD</fullName>
    </submittedName>
</protein>
<dbReference type="SUPFAM" id="SSF53850">
    <property type="entry name" value="Periplasmic binding protein-like II"/>
    <property type="match status" value="1"/>
</dbReference>
<dbReference type="EMBL" id="JAAVLW010000014">
    <property type="protein sequence ID" value="NOJ50714.1"/>
    <property type="molecule type" value="Genomic_DNA"/>
</dbReference>
<dbReference type="PANTHER" id="PTHR42928:SF5">
    <property type="entry name" value="BLR1237 PROTEIN"/>
    <property type="match status" value="1"/>
</dbReference>
<accession>A0A7Y4M5M1</accession>
<dbReference type="PANTHER" id="PTHR42928">
    <property type="entry name" value="TRICARBOXYLATE-BINDING PROTEIN"/>
    <property type="match status" value="1"/>
</dbReference>
<dbReference type="Gene3D" id="3.40.190.150">
    <property type="entry name" value="Bordetella uptake gene, domain 1"/>
    <property type="match status" value="1"/>
</dbReference>
<comment type="similarity">
    <text evidence="1">Belongs to the UPF0065 (bug) family.</text>
</comment>
<proteinExistence type="inferred from homology"/>
<dbReference type="InterPro" id="IPR042100">
    <property type="entry name" value="Bug_dom1"/>
</dbReference>
<gene>
    <name evidence="2" type="ORF">HCN50_31540</name>
</gene>
<dbReference type="RefSeq" id="WP_171713758.1">
    <property type="nucleotide sequence ID" value="NZ_JAAVLW010000014.1"/>
</dbReference>
<reference evidence="2 3" key="1">
    <citation type="submission" date="2020-03" db="EMBL/GenBank/DDBJ databases">
        <title>Bradyrhizobium diversity isolated from nodules of Muelleranthus trifoliolatus.</title>
        <authorList>
            <person name="Klepa M."/>
            <person name="Helene L."/>
            <person name="Hungria M."/>
        </authorList>
    </citation>
    <scope>NUCLEOTIDE SEQUENCE [LARGE SCALE GENOMIC DNA]</scope>
    <source>
        <strain evidence="2 3">WSM 1744</strain>
    </source>
</reference>
<name>A0A7Y4M5M1_9BRAD</name>
<sequence>MHTNHWLGSPGLGAAMMAVVATTTISTTDASAQMYPLRPVTMVVPFAAGGPSDTAARILSEGMRVPLGQSIVVENVVGAAGSIGVGRVARAAPDGYTLSFGHWSTHVVNGAVYPLQYDLLKDFEPISLLPSNPMLIVSKSAVPATDLNELIMWLKANEDKASAGTSGPGSGSHIAALYFQRITGTQFRFVPYRGTGPALQDLMAGHIDLVVDQVSNSLPHARRGLLKAFAVTAKTRLASAPDIPTVDEAGAPGLHLEIWYGLWAPKGTPKDVIARINSAVVKALADPAVRQRFSELGMDVPPRDQQTPEALAAHHQSEIEKWWPLIKAANITVN</sequence>
<dbReference type="Pfam" id="PF03401">
    <property type="entry name" value="TctC"/>
    <property type="match status" value="1"/>
</dbReference>
<evidence type="ECO:0000313" key="2">
    <source>
        <dbReference type="EMBL" id="NOJ50714.1"/>
    </source>
</evidence>
<comment type="caution">
    <text evidence="2">The sequence shown here is derived from an EMBL/GenBank/DDBJ whole genome shotgun (WGS) entry which is preliminary data.</text>
</comment>
<organism evidence="2 3">
    <name type="scientific">Bradyrhizobium archetypum</name>
    <dbReference type="NCBI Taxonomy" id="2721160"/>
    <lineage>
        <taxon>Bacteria</taxon>
        <taxon>Pseudomonadati</taxon>
        <taxon>Pseudomonadota</taxon>
        <taxon>Alphaproteobacteria</taxon>
        <taxon>Hyphomicrobiales</taxon>
        <taxon>Nitrobacteraceae</taxon>
        <taxon>Bradyrhizobium</taxon>
    </lineage>
</organism>
<dbReference type="Proteomes" id="UP000528734">
    <property type="component" value="Unassembled WGS sequence"/>
</dbReference>
<dbReference type="PIRSF" id="PIRSF017082">
    <property type="entry name" value="YflP"/>
    <property type="match status" value="1"/>
</dbReference>
<dbReference type="Gene3D" id="3.40.190.10">
    <property type="entry name" value="Periplasmic binding protein-like II"/>
    <property type="match status" value="1"/>
</dbReference>
<keyword evidence="3" id="KW-1185">Reference proteome</keyword>